<evidence type="ECO:0000313" key="2">
    <source>
        <dbReference type="EMBL" id="MCG2667657.1"/>
    </source>
</evidence>
<sequence length="77" mass="8438">MAANVFDEHDGRVRLITAIAMEVKALTLSESGDETVSMSDPDAEKLVYARAYQAWADCKIEGTADDIYEAIQEALDV</sequence>
<reference evidence="1" key="1">
    <citation type="submission" date="2022-01" db="EMBL/GenBank/DDBJ databases">
        <title>Genome sequnece data of strain Bradyrhizobium sp. nov.</title>
        <authorList>
            <person name="Zhang J."/>
        </authorList>
    </citation>
    <scope>NUCLEOTIDE SEQUENCE</scope>
    <source>
        <strain evidence="2">WYCCWR 12774</strain>
        <strain evidence="1">WYCCWR 13023</strain>
    </source>
</reference>
<organism evidence="1 4">
    <name type="scientific">Bradyrhizobium zhengyangense</name>
    <dbReference type="NCBI Taxonomy" id="2911009"/>
    <lineage>
        <taxon>Bacteria</taxon>
        <taxon>Pseudomonadati</taxon>
        <taxon>Pseudomonadota</taxon>
        <taxon>Alphaproteobacteria</taxon>
        <taxon>Hyphomicrobiales</taxon>
        <taxon>Nitrobacteraceae</taxon>
        <taxon>Bradyrhizobium</taxon>
    </lineage>
</organism>
<evidence type="ECO:0000313" key="1">
    <source>
        <dbReference type="EMBL" id="MCG2629851.1"/>
    </source>
</evidence>
<keyword evidence="3" id="KW-1185">Reference proteome</keyword>
<accession>A0A9X1UAG1</accession>
<gene>
    <name evidence="2" type="ORF">L6637_11885</name>
    <name evidence="1" type="ORF">L6654_24805</name>
</gene>
<evidence type="ECO:0000313" key="4">
    <source>
        <dbReference type="Proteomes" id="UP001139054"/>
    </source>
</evidence>
<dbReference type="Proteomes" id="UP001139054">
    <property type="component" value="Unassembled WGS sequence"/>
</dbReference>
<protein>
    <submittedName>
        <fullName evidence="1">Uncharacterized protein</fullName>
    </submittedName>
</protein>
<dbReference type="AlphaFoldDB" id="A0A9X1UAG1"/>
<dbReference type="EMBL" id="JAKLTY010000016">
    <property type="protein sequence ID" value="MCG2629851.1"/>
    <property type="molecule type" value="Genomic_DNA"/>
</dbReference>
<evidence type="ECO:0000313" key="3">
    <source>
        <dbReference type="Proteomes" id="UP001139012"/>
    </source>
</evidence>
<dbReference type="EMBL" id="JAKLUA010000003">
    <property type="protein sequence ID" value="MCG2667657.1"/>
    <property type="molecule type" value="Genomic_DNA"/>
</dbReference>
<comment type="caution">
    <text evidence="1">The sequence shown here is derived from an EMBL/GenBank/DDBJ whole genome shotgun (WGS) entry which is preliminary data.</text>
</comment>
<name>A0A9X1UAG1_9BRAD</name>
<proteinExistence type="predicted"/>
<dbReference type="Proteomes" id="UP001139012">
    <property type="component" value="Unassembled WGS sequence"/>
</dbReference>
<dbReference type="RefSeq" id="WP_237864264.1">
    <property type="nucleotide sequence ID" value="NZ_JAKLTY010000016.1"/>
</dbReference>